<gene>
    <name evidence="3" type="ORF">D791_01018</name>
</gene>
<dbReference type="PATRIC" id="fig|1229521.3.peg.1023"/>
<evidence type="ECO:0000313" key="4">
    <source>
        <dbReference type="Proteomes" id="UP000019464"/>
    </source>
</evidence>
<dbReference type="OrthoDB" id="6119631at2"/>
<evidence type="ECO:0000313" key="3">
    <source>
        <dbReference type="EMBL" id="EXJ12129.1"/>
    </source>
</evidence>
<keyword evidence="4" id="KW-1185">Reference proteome</keyword>
<accession>W9UYG2</accession>
<name>W9UYG2_9GAMM</name>
<dbReference type="Pfam" id="PF09361">
    <property type="entry name" value="Phasin_2"/>
    <property type="match status" value="1"/>
</dbReference>
<dbReference type="InterPro" id="IPR018968">
    <property type="entry name" value="Phasin"/>
</dbReference>
<reference evidence="3 4" key="2">
    <citation type="journal article" date="2015" name="Syst. Appl. Microbiol.">
        <title>Nitrincola nitratireducens sp. nov. isolated from a haloalkaline crater lake.</title>
        <authorList>
            <person name="Singh A."/>
            <person name="Vaidya B."/>
            <person name="Tanuku N.R."/>
            <person name="Pinnaka A.K."/>
        </authorList>
    </citation>
    <scope>NUCLEOTIDE SEQUENCE [LARGE SCALE GENOMIC DNA]</scope>
    <source>
        <strain evidence="3 4">AK23</strain>
    </source>
</reference>
<feature type="domain" description="Phasin" evidence="2">
    <location>
        <begin position="3"/>
        <end position="99"/>
    </location>
</feature>
<evidence type="ECO:0000256" key="1">
    <source>
        <dbReference type="SAM" id="Coils"/>
    </source>
</evidence>
<dbReference type="AlphaFoldDB" id="W9UYG2"/>
<dbReference type="STRING" id="1229521.D791_01018"/>
<organism evidence="3 4">
    <name type="scientific">Nitrincola nitratireducens</name>
    <dbReference type="NCBI Taxonomy" id="1229521"/>
    <lineage>
        <taxon>Bacteria</taxon>
        <taxon>Pseudomonadati</taxon>
        <taxon>Pseudomonadota</taxon>
        <taxon>Gammaproteobacteria</taxon>
        <taxon>Oceanospirillales</taxon>
        <taxon>Oceanospirillaceae</taxon>
        <taxon>Nitrincola</taxon>
    </lineage>
</organism>
<reference evidence="4" key="1">
    <citation type="submission" date="2012-11" db="EMBL/GenBank/DDBJ databases">
        <authorList>
            <person name="Singh A."/>
            <person name="Pinnaka A.K."/>
            <person name="Vaidya B."/>
        </authorList>
    </citation>
    <scope>NUCLEOTIDE SEQUENCE [LARGE SCALE GENOMIC DNA]</scope>
    <source>
        <strain evidence="4">AK23</strain>
    </source>
</reference>
<feature type="coiled-coil region" evidence="1">
    <location>
        <begin position="62"/>
        <end position="89"/>
    </location>
</feature>
<proteinExistence type="predicted"/>
<dbReference type="RefSeq" id="WP_036508425.1">
    <property type="nucleotide sequence ID" value="NZ_AONB01000003.1"/>
</dbReference>
<comment type="caution">
    <text evidence="3">The sequence shown here is derived from an EMBL/GenBank/DDBJ whole genome shotgun (WGS) entry which is preliminary data.</text>
</comment>
<protein>
    <submittedName>
        <fullName evidence="3">Phasin protein</fullName>
    </submittedName>
</protein>
<evidence type="ECO:0000259" key="2">
    <source>
        <dbReference type="Pfam" id="PF09361"/>
    </source>
</evidence>
<dbReference type="Proteomes" id="UP000019464">
    <property type="component" value="Unassembled WGS sequence"/>
</dbReference>
<dbReference type="EMBL" id="AONB01000003">
    <property type="protein sequence ID" value="EXJ12129.1"/>
    <property type="molecule type" value="Genomic_DNA"/>
</dbReference>
<sequence>MFQDMTKFMNESMEPFKDLVSIQTQMFEELSRHQMECTKAFLEATMQQTQAIQKCKTPAELLELQQAYAKELEQTLRSANAQNLKAMQDARAAVEKLASGSLTRFTQYK</sequence>
<keyword evidence="1" id="KW-0175">Coiled coil</keyword>